<gene>
    <name evidence="2" type="ORF">I5677_04620</name>
</gene>
<evidence type="ECO:0000313" key="2">
    <source>
        <dbReference type="EMBL" id="MBH1940178.1"/>
    </source>
</evidence>
<dbReference type="RefSeq" id="WP_197660396.1">
    <property type="nucleotide sequence ID" value="NZ_JAEAGR010000003.1"/>
</dbReference>
<dbReference type="EMBL" id="JAEAGR010000003">
    <property type="protein sequence ID" value="MBH1940178.1"/>
    <property type="molecule type" value="Genomic_DNA"/>
</dbReference>
<dbReference type="Proteomes" id="UP000623269">
    <property type="component" value="Unassembled WGS sequence"/>
</dbReference>
<feature type="chain" id="PRO_5035224004" evidence="1">
    <location>
        <begin position="28"/>
        <end position="140"/>
    </location>
</feature>
<feature type="signal peptide" evidence="1">
    <location>
        <begin position="1"/>
        <end position="27"/>
    </location>
</feature>
<keyword evidence="1" id="KW-0732">Signal</keyword>
<reference evidence="2" key="1">
    <citation type="submission" date="2020-12" db="EMBL/GenBank/DDBJ databases">
        <title>M. sibirica DSM 26468T genome.</title>
        <authorList>
            <person name="Thieme N."/>
            <person name="Rettenmaier R."/>
            <person name="Zverlov V."/>
            <person name="Liebl W."/>
        </authorList>
    </citation>
    <scope>NUCLEOTIDE SEQUENCE</scope>
    <source>
        <strain evidence="2">DSM 26468</strain>
    </source>
</reference>
<keyword evidence="3" id="KW-1185">Reference proteome</keyword>
<comment type="caution">
    <text evidence="2">The sequence shown here is derived from an EMBL/GenBank/DDBJ whole genome shotgun (WGS) entry which is preliminary data.</text>
</comment>
<protein>
    <submittedName>
        <fullName evidence="2">Uncharacterized protein</fullName>
    </submittedName>
</protein>
<sequence>MKKYINILILCLALIASNLVLPSEAAAASKTDRIVQPMYISINSFINTFDISSDGRAVVYSYLTTRDSDRQSISIYLEKYNNGAWSSVDSWSATSYSGTAYISDTIYVVHGQYRMRATGSSYKNGRLIEMSSYISQTIIY</sequence>
<proteinExistence type="predicted"/>
<evidence type="ECO:0000256" key="1">
    <source>
        <dbReference type="SAM" id="SignalP"/>
    </source>
</evidence>
<evidence type="ECO:0000313" key="3">
    <source>
        <dbReference type="Proteomes" id="UP000623269"/>
    </source>
</evidence>
<organism evidence="2 3">
    <name type="scientific">Mobilitalea sibirica</name>
    <dbReference type="NCBI Taxonomy" id="1462919"/>
    <lineage>
        <taxon>Bacteria</taxon>
        <taxon>Bacillati</taxon>
        <taxon>Bacillota</taxon>
        <taxon>Clostridia</taxon>
        <taxon>Lachnospirales</taxon>
        <taxon>Lachnospiraceae</taxon>
        <taxon>Mobilitalea</taxon>
    </lineage>
</organism>
<name>A0A8J7L2A1_9FIRM</name>
<dbReference type="AlphaFoldDB" id="A0A8J7L2A1"/>
<accession>A0A8J7L2A1</accession>